<sequence length="64" mass="7029">MEVIEIKLVEGTQSNSVSIPKSMLEGYWPQMVPAGYTCEVTEEGSNTPVNDTDEMEAGKSYIIT</sequence>
<feature type="region of interest" description="Disordered" evidence="1">
    <location>
        <begin position="43"/>
        <end position="64"/>
    </location>
</feature>
<organism evidence="2 3">
    <name type="scientific">Polarella glacialis</name>
    <name type="common">Dinoflagellate</name>
    <dbReference type="NCBI Taxonomy" id="89957"/>
    <lineage>
        <taxon>Eukaryota</taxon>
        <taxon>Sar</taxon>
        <taxon>Alveolata</taxon>
        <taxon>Dinophyceae</taxon>
        <taxon>Suessiales</taxon>
        <taxon>Suessiaceae</taxon>
        <taxon>Polarella</taxon>
    </lineage>
</organism>
<accession>A0A813E1F8</accession>
<dbReference type="AlphaFoldDB" id="A0A813E1F8"/>
<evidence type="ECO:0000256" key="1">
    <source>
        <dbReference type="SAM" id="MobiDB-lite"/>
    </source>
</evidence>
<keyword evidence="3" id="KW-1185">Reference proteome</keyword>
<gene>
    <name evidence="2" type="ORF">PGLA1383_LOCUS12234</name>
</gene>
<name>A0A813E1F8_POLGL</name>
<protein>
    <submittedName>
        <fullName evidence="2">Uncharacterized protein</fullName>
    </submittedName>
</protein>
<comment type="caution">
    <text evidence="2">The sequence shown here is derived from an EMBL/GenBank/DDBJ whole genome shotgun (WGS) entry which is preliminary data.</text>
</comment>
<evidence type="ECO:0000313" key="2">
    <source>
        <dbReference type="EMBL" id="CAE8593645.1"/>
    </source>
</evidence>
<reference evidence="2" key="1">
    <citation type="submission" date="2021-02" db="EMBL/GenBank/DDBJ databases">
        <authorList>
            <person name="Dougan E. K."/>
            <person name="Rhodes N."/>
            <person name="Thang M."/>
            <person name="Chan C."/>
        </authorList>
    </citation>
    <scope>NUCLEOTIDE SEQUENCE</scope>
</reference>
<evidence type="ECO:0000313" key="3">
    <source>
        <dbReference type="Proteomes" id="UP000654075"/>
    </source>
</evidence>
<feature type="non-terminal residue" evidence="2">
    <location>
        <position position="1"/>
    </location>
</feature>
<proteinExistence type="predicted"/>
<dbReference type="EMBL" id="CAJNNV010006462">
    <property type="protein sequence ID" value="CAE8593645.1"/>
    <property type="molecule type" value="Genomic_DNA"/>
</dbReference>
<dbReference type="Proteomes" id="UP000654075">
    <property type="component" value="Unassembled WGS sequence"/>
</dbReference>